<accession>A0A3E2NLK9</accession>
<sequence length="143" mass="15362">MTIPEQIEAYLTSQPQAKRTDLRALHALMLQAIPGGKLWFEDGKNSEGKVVSNPSIGYGTRTTTYADGKTKEYYQAGLSANTSGISVYILGIADKAYLAETYGKTLGKATVTGYCIKFKKLADIDVEVLEAAVKDGVGMTGEN</sequence>
<evidence type="ECO:0000313" key="2">
    <source>
        <dbReference type="EMBL" id="RFZ81823.1"/>
    </source>
</evidence>
<evidence type="ECO:0000259" key="1">
    <source>
        <dbReference type="Pfam" id="PF08818"/>
    </source>
</evidence>
<keyword evidence="3" id="KW-1185">Reference proteome</keyword>
<organism evidence="2 3">
    <name type="scientific">Mucilaginibacter terrenus</name>
    <dbReference type="NCBI Taxonomy" id="2482727"/>
    <lineage>
        <taxon>Bacteria</taxon>
        <taxon>Pseudomonadati</taxon>
        <taxon>Bacteroidota</taxon>
        <taxon>Sphingobacteriia</taxon>
        <taxon>Sphingobacteriales</taxon>
        <taxon>Sphingobacteriaceae</taxon>
        <taxon>Mucilaginibacter</taxon>
    </lineage>
</organism>
<dbReference type="EMBL" id="QWDE01000004">
    <property type="protein sequence ID" value="RFZ81823.1"/>
    <property type="molecule type" value="Genomic_DNA"/>
</dbReference>
<evidence type="ECO:0000313" key="3">
    <source>
        <dbReference type="Proteomes" id="UP000260823"/>
    </source>
</evidence>
<name>A0A3E2NLK9_9SPHI</name>
<dbReference type="OrthoDB" id="2604576at2"/>
<dbReference type="AlphaFoldDB" id="A0A3E2NLK9"/>
<dbReference type="InterPro" id="IPR014922">
    <property type="entry name" value="YdhG-like"/>
</dbReference>
<dbReference type="RefSeq" id="WP_117384643.1">
    <property type="nucleotide sequence ID" value="NZ_QWDE01000004.1"/>
</dbReference>
<comment type="caution">
    <text evidence="2">The sequence shown here is derived from an EMBL/GenBank/DDBJ whole genome shotgun (WGS) entry which is preliminary data.</text>
</comment>
<feature type="domain" description="YdhG-like" evidence="1">
    <location>
        <begin position="18"/>
        <end position="134"/>
    </location>
</feature>
<dbReference type="Pfam" id="PF08818">
    <property type="entry name" value="DUF1801"/>
    <property type="match status" value="1"/>
</dbReference>
<dbReference type="Proteomes" id="UP000260823">
    <property type="component" value="Unassembled WGS sequence"/>
</dbReference>
<gene>
    <name evidence="2" type="ORF">DYU05_18550</name>
</gene>
<protein>
    <submittedName>
        <fullName evidence="2">DUF1801 domain-containing protein</fullName>
    </submittedName>
</protein>
<reference evidence="2 3" key="1">
    <citation type="submission" date="2018-08" db="EMBL/GenBank/DDBJ databases">
        <title>Mucilaginibacter terrae sp. nov., isolated from manganese diggings.</title>
        <authorList>
            <person name="Huang Y."/>
            <person name="Zhou Z."/>
        </authorList>
    </citation>
    <scope>NUCLEOTIDE SEQUENCE [LARGE SCALE GENOMIC DNA]</scope>
    <source>
        <strain evidence="2 3">ZH6</strain>
    </source>
</reference>
<proteinExistence type="predicted"/>